<dbReference type="GO" id="GO:0007156">
    <property type="term" value="P:homophilic cell adhesion via plasma membrane adhesion molecules"/>
    <property type="evidence" value="ECO:0007669"/>
    <property type="project" value="TreeGrafter"/>
</dbReference>
<dbReference type="Pfam" id="PF00047">
    <property type="entry name" value="ig"/>
    <property type="match status" value="1"/>
</dbReference>
<organism evidence="6">
    <name type="scientific">Notodromas monacha</name>
    <dbReference type="NCBI Taxonomy" id="399045"/>
    <lineage>
        <taxon>Eukaryota</taxon>
        <taxon>Metazoa</taxon>
        <taxon>Ecdysozoa</taxon>
        <taxon>Arthropoda</taxon>
        <taxon>Crustacea</taxon>
        <taxon>Oligostraca</taxon>
        <taxon>Ostracoda</taxon>
        <taxon>Podocopa</taxon>
        <taxon>Podocopida</taxon>
        <taxon>Cypridocopina</taxon>
        <taxon>Cypridoidea</taxon>
        <taxon>Cyprididae</taxon>
        <taxon>Notodromas</taxon>
    </lineage>
</organism>
<dbReference type="PROSITE" id="PS50853">
    <property type="entry name" value="FN3"/>
    <property type="match status" value="1"/>
</dbReference>
<proteinExistence type="predicted"/>
<feature type="region of interest" description="Disordered" evidence="2">
    <location>
        <begin position="141"/>
        <end position="163"/>
    </location>
</feature>
<feature type="transmembrane region" description="Helical" evidence="3">
    <location>
        <begin position="550"/>
        <end position="574"/>
    </location>
</feature>
<protein>
    <submittedName>
        <fullName evidence="6">Uncharacterized protein</fullName>
    </submittedName>
</protein>
<dbReference type="SUPFAM" id="SSF49265">
    <property type="entry name" value="Fibronectin type III"/>
    <property type="match status" value="1"/>
</dbReference>
<gene>
    <name evidence="6" type="ORF">NMOB1V02_LOCUS6525</name>
</gene>
<dbReference type="PANTHER" id="PTHR10075">
    <property type="entry name" value="BASIGIN RELATED"/>
    <property type="match status" value="1"/>
</dbReference>
<dbReference type="InterPro" id="IPR036179">
    <property type="entry name" value="Ig-like_dom_sf"/>
</dbReference>
<dbReference type="PANTHER" id="PTHR10075:SF14">
    <property type="entry name" value="CELL ADHESION MOLECULE DSCAM2-RELATED"/>
    <property type="match status" value="1"/>
</dbReference>
<dbReference type="InterPro" id="IPR007110">
    <property type="entry name" value="Ig-like_dom"/>
</dbReference>
<dbReference type="InterPro" id="IPR013151">
    <property type="entry name" value="Immunoglobulin_dom"/>
</dbReference>
<keyword evidence="3" id="KW-0472">Membrane</keyword>
<keyword evidence="1" id="KW-0393">Immunoglobulin domain</keyword>
<dbReference type="EMBL" id="CAJPEX010001376">
    <property type="protein sequence ID" value="CAG0918981.1"/>
    <property type="molecule type" value="Genomic_DNA"/>
</dbReference>
<evidence type="ECO:0000256" key="3">
    <source>
        <dbReference type="SAM" id="Phobius"/>
    </source>
</evidence>
<dbReference type="AlphaFoldDB" id="A0A7R9GFB8"/>
<name>A0A7R9GFB8_9CRUS</name>
<keyword evidence="7" id="KW-1185">Reference proteome</keyword>
<dbReference type="EMBL" id="OA883413">
    <property type="protein sequence ID" value="CAD7278829.1"/>
    <property type="molecule type" value="Genomic_DNA"/>
</dbReference>
<dbReference type="GO" id="GO:0070593">
    <property type="term" value="P:dendrite self-avoidance"/>
    <property type="evidence" value="ECO:0007669"/>
    <property type="project" value="TreeGrafter"/>
</dbReference>
<dbReference type="InterPro" id="IPR036116">
    <property type="entry name" value="FN3_sf"/>
</dbReference>
<evidence type="ECO:0000259" key="4">
    <source>
        <dbReference type="PROSITE" id="PS50835"/>
    </source>
</evidence>
<dbReference type="CDD" id="cd00063">
    <property type="entry name" value="FN3"/>
    <property type="match status" value="1"/>
</dbReference>
<feature type="compositionally biased region" description="Polar residues" evidence="2">
    <location>
        <begin position="141"/>
        <end position="150"/>
    </location>
</feature>
<dbReference type="SUPFAM" id="SSF48726">
    <property type="entry name" value="Immunoglobulin"/>
    <property type="match status" value="1"/>
</dbReference>
<dbReference type="GO" id="GO:0030424">
    <property type="term" value="C:axon"/>
    <property type="evidence" value="ECO:0007669"/>
    <property type="project" value="TreeGrafter"/>
</dbReference>
<dbReference type="Proteomes" id="UP000678499">
    <property type="component" value="Unassembled WGS sequence"/>
</dbReference>
<dbReference type="GO" id="GO:0007411">
    <property type="term" value="P:axon guidance"/>
    <property type="evidence" value="ECO:0007669"/>
    <property type="project" value="TreeGrafter"/>
</dbReference>
<accession>A0A7R9GFB8</accession>
<dbReference type="SMART" id="SM00408">
    <property type="entry name" value="IGc2"/>
    <property type="match status" value="1"/>
</dbReference>
<sequence>MQGIPGVSQEVLASDLPELLQLLLSRRKGNIRELLCHGKRSIMSFHSLSNEKDVLGQRFWTRYTRSSGFTGYIKDTPLLPTGFCRPVYCQTPAVCRVVETIPVRIITTGRTIAAFENEVAKMPCEAVGNPQPKITWQFPSLRSKQQQNQHRQSDRDSETSSTNQKFVVLDPAASSSTSLVNGATIARQTGLAPPGDLMSVSAAPLAVRNVEIGDAGQYTCTAANAHGSDVVVHTLKVLSAPAVPDFALDAIGYQAVIIRLIEDPFIAVEGKYCVLSAPAVPDFALDAIGYQAVIIRLIEDPFIVVEGKEQASGDAEQTAEAFAEDTEAHLVDLLCGTTYEVKIRARNSHGISRFSVPRTFQTKSEEPPSADPKYLFSWNKTHVAVHLYIWSGGFCVAKRYFVHVRPSLDDDWDAVYDGDTPGESPHAIGPFTSRGPSKLRLSVDWIKAQRERVLLSTRKIRRLSTLAATLAAVDENGGITLEDLEANLTYFVRLQAVGGSLKKFSLTFAGTIADSEVPNIEWVLIEGAPAGGLERPPNWDARSPPFFKDLFVVVPMSVSGCVIVVVIASGCFIAQRRRREALMMMQMRREAPKYSTNYDQGYSHVDFQNPKSSHVYTAHPTSNAVEHPYELAPFAAMTHDLSPCAIGRDFPNGRDFYTSSTPVAVRSHRMTNGGTLTRHKNAAALTATATMTARGHYGVTPSVSDLMAASRDWYPHHHHHHHDHHLDVGNADDVYSTDESFRESHHDVYPSTPPARVQLNYSTRYNDVTGNRVKSRFDRPRSCDQSSF</sequence>
<reference evidence="6" key="1">
    <citation type="submission" date="2020-11" db="EMBL/GenBank/DDBJ databases">
        <authorList>
            <person name="Tran Van P."/>
        </authorList>
    </citation>
    <scope>NUCLEOTIDE SEQUENCE</scope>
</reference>
<keyword evidence="3" id="KW-1133">Transmembrane helix</keyword>
<evidence type="ECO:0000313" key="7">
    <source>
        <dbReference type="Proteomes" id="UP000678499"/>
    </source>
</evidence>
<evidence type="ECO:0000313" key="6">
    <source>
        <dbReference type="EMBL" id="CAD7278829.1"/>
    </source>
</evidence>
<dbReference type="GO" id="GO:0005886">
    <property type="term" value="C:plasma membrane"/>
    <property type="evidence" value="ECO:0007669"/>
    <property type="project" value="TreeGrafter"/>
</dbReference>
<dbReference type="InterPro" id="IPR003599">
    <property type="entry name" value="Ig_sub"/>
</dbReference>
<dbReference type="InterPro" id="IPR003598">
    <property type="entry name" value="Ig_sub2"/>
</dbReference>
<dbReference type="InterPro" id="IPR013783">
    <property type="entry name" value="Ig-like_fold"/>
</dbReference>
<evidence type="ECO:0000256" key="2">
    <source>
        <dbReference type="SAM" id="MobiDB-lite"/>
    </source>
</evidence>
<evidence type="ECO:0000259" key="5">
    <source>
        <dbReference type="PROSITE" id="PS50853"/>
    </source>
</evidence>
<dbReference type="Gene3D" id="2.60.40.10">
    <property type="entry name" value="Immunoglobulins"/>
    <property type="match status" value="2"/>
</dbReference>
<feature type="domain" description="Fibronectin type-III" evidence="5">
    <location>
        <begin position="277"/>
        <end position="365"/>
    </location>
</feature>
<feature type="domain" description="Ig-like" evidence="4">
    <location>
        <begin position="102"/>
        <end position="239"/>
    </location>
</feature>
<dbReference type="InterPro" id="IPR003961">
    <property type="entry name" value="FN3_dom"/>
</dbReference>
<evidence type="ECO:0000256" key="1">
    <source>
        <dbReference type="ARBA" id="ARBA00023319"/>
    </source>
</evidence>
<dbReference type="SMART" id="SM00409">
    <property type="entry name" value="IG"/>
    <property type="match status" value="1"/>
</dbReference>
<keyword evidence="3" id="KW-0812">Transmembrane</keyword>
<dbReference type="PROSITE" id="PS50835">
    <property type="entry name" value="IG_LIKE"/>
    <property type="match status" value="1"/>
</dbReference>
<dbReference type="GO" id="GO:0098632">
    <property type="term" value="F:cell-cell adhesion mediator activity"/>
    <property type="evidence" value="ECO:0007669"/>
    <property type="project" value="TreeGrafter"/>
</dbReference>